<evidence type="ECO:0000313" key="4">
    <source>
        <dbReference type="Proteomes" id="UP001516023"/>
    </source>
</evidence>
<sequence length="1016" mass="112336">MDMTTQNGIGGGFPAGTNPILHQSTLIESPPPVTHLATDNPNEHNQVLPPSITSSIDASGSTASIDSSAPVPDILLSLAKDDRYISHTVTLLAQAIVPLASIFFPPRRTNRNDRGDTRDSQTNNHTSFDGEDVIEDDGQRFVERIRPELHLFAAIIVHSASFFFYTRHFGGIVTNGSDGGGARRSIGMESLNLAYSFPHGKDMGTSINSSATNARESLMGGGATHIRDSLIRIVKSIFVPWQMIDRWHALLFLQTVMPYLIERAGRGGWSKDLGGISSAFLQCCGWNSGRRLGTDSHDNDPSIDDGNEFRNDDRLRGLARRRLFEAQRRRMMSSAAHSFEGEESVENHGQEEERQGNDERSTSIELSHSSRLRRTVKRTAELSWDFLRRVFLASSALSRGAHTLARNREVTIDTGDFDRYTSLLKWLLRLHLALFYWNGIYPTFYHRLVGARIRDKVPPSYPNAILDPNGGVVVANRPTYKPVAVLILLQALTAVAQSAMEGSIELVHNIQIAFFRWRRQRRRESQQTIPERTNVYDGSEREMYLDLVEERVPSIASAEDESQRTLEQNRSGKRSKSNRSTPSNIHQCGICLNERVHPAASSETIGMTNHRFSSRVFVYHCIGQTTYYTRTAVKRSAPRATKSFIHARALSHPGNASLLCYCTAPSTFTIRHFTTMNRLVLFLVTVPLATGAAFAPPQSKSATTAMYSGTRYPTSLSSSPNGREIDKLGEKIGGFTTKQRLREEVESPFRKVRLAFFSFSGISALVAFYFSALAALKANIGGYSDVPPLNETLESCAINAIGFLVCGALAFRELQVGQANLERIAKGGLLARLVVEPADPSSEGATRKTLKDYRRASRVVIAAGGPEYINKLSMSLCSDQLADENTLPMALAGVDIVIIPVLLNDDYQVADSKTAWKNAQPGPNDRNFDPKRADEIIAYPLGFNMWNEYLESEIKTAQGQGFDILSKGITITVKKNGRILRRATGLPPYADYIGVMEVADGSRFGMPGDSERYGGP</sequence>
<organism evidence="3 4">
    <name type="scientific">Cyclotella cryptica</name>
    <dbReference type="NCBI Taxonomy" id="29204"/>
    <lineage>
        <taxon>Eukaryota</taxon>
        <taxon>Sar</taxon>
        <taxon>Stramenopiles</taxon>
        <taxon>Ochrophyta</taxon>
        <taxon>Bacillariophyta</taxon>
        <taxon>Coscinodiscophyceae</taxon>
        <taxon>Thalassiosirophycidae</taxon>
        <taxon>Stephanodiscales</taxon>
        <taxon>Stephanodiscaceae</taxon>
        <taxon>Cyclotella</taxon>
    </lineage>
</organism>
<feature type="region of interest" description="Disordered" evidence="1">
    <location>
        <begin position="107"/>
        <end position="132"/>
    </location>
</feature>
<feature type="region of interest" description="Disordered" evidence="1">
    <location>
        <begin position="1"/>
        <end position="65"/>
    </location>
</feature>
<evidence type="ECO:0000256" key="2">
    <source>
        <dbReference type="SAM" id="Phobius"/>
    </source>
</evidence>
<keyword evidence="2" id="KW-0812">Transmembrane</keyword>
<evidence type="ECO:0000256" key="1">
    <source>
        <dbReference type="SAM" id="MobiDB-lite"/>
    </source>
</evidence>
<keyword evidence="2" id="KW-1133">Transmembrane helix</keyword>
<dbReference type="Proteomes" id="UP001516023">
    <property type="component" value="Unassembled WGS sequence"/>
</dbReference>
<name>A0ABD3QWM5_9STRA</name>
<protein>
    <submittedName>
        <fullName evidence="3">Uncharacterized protein</fullName>
    </submittedName>
</protein>
<dbReference type="Pfam" id="PF11998">
    <property type="entry name" value="DUF3493"/>
    <property type="match status" value="1"/>
</dbReference>
<keyword evidence="4" id="KW-1185">Reference proteome</keyword>
<accession>A0ABD3QWM5</accession>
<feature type="region of interest" description="Disordered" evidence="1">
    <location>
        <begin position="556"/>
        <end position="583"/>
    </location>
</feature>
<feature type="compositionally biased region" description="Basic and acidic residues" evidence="1">
    <location>
        <begin position="110"/>
        <end position="119"/>
    </location>
</feature>
<evidence type="ECO:0000313" key="3">
    <source>
        <dbReference type="EMBL" id="KAL3804687.1"/>
    </source>
</evidence>
<feature type="compositionally biased region" description="Polar residues" evidence="1">
    <location>
        <begin position="51"/>
        <end position="65"/>
    </location>
</feature>
<feature type="transmembrane region" description="Helical" evidence="2">
    <location>
        <begin position="679"/>
        <end position="696"/>
    </location>
</feature>
<proteinExistence type="predicted"/>
<comment type="caution">
    <text evidence="3">The sequence shown here is derived from an EMBL/GenBank/DDBJ whole genome shotgun (WGS) entry which is preliminary data.</text>
</comment>
<dbReference type="PANTHER" id="PTHR35498">
    <property type="entry name" value="PROTEIN LOW PSII ACCUMULATION 1, CHLOROPLASTIC"/>
    <property type="match status" value="1"/>
</dbReference>
<dbReference type="EMBL" id="JABMIG020000006">
    <property type="protein sequence ID" value="KAL3804687.1"/>
    <property type="molecule type" value="Genomic_DNA"/>
</dbReference>
<feature type="compositionally biased region" description="Basic and acidic residues" evidence="1">
    <location>
        <begin position="345"/>
        <end position="362"/>
    </location>
</feature>
<gene>
    <name evidence="3" type="ORF">HJC23_008502</name>
</gene>
<keyword evidence="2" id="KW-0472">Membrane</keyword>
<feature type="transmembrane region" description="Helical" evidence="2">
    <location>
        <begin position="752"/>
        <end position="772"/>
    </location>
</feature>
<feature type="region of interest" description="Disordered" evidence="1">
    <location>
        <begin position="334"/>
        <end position="366"/>
    </location>
</feature>
<dbReference type="InterPro" id="IPR021883">
    <property type="entry name" value="LPA1-like"/>
</dbReference>
<dbReference type="AlphaFoldDB" id="A0ABD3QWM5"/>
<reference evidence="3 4" key="1">
    <citation type="journal article" date="2020" name="G3 (Bethesda)">
        <title>Improved Reference Genome for Cyclotella cryptica CCMP332, a Model for Cell Wall Morphogenesis, Salinity Adaptation, and Lipid Production in Diatoms (Bacillariophyta).</title>
        <authorList>
            <person name="Roberts W.R."/>
            <person name="Downey K.M."/>
            <person name="Ruck E.C."/>
            <person name="Traller J.C."/>
            <person name="Alverson A.J."/>
        </authorList>
    </citation>
    <scope>NUCLEOTIDE SEQUENCE [LARGE SCALE GENOMIC DNA]</scope>
    <source>
        <strain evidence="3 4">CCMP332</strain>
    </source>
</reference>
<dbReference type="PANTHER" id="PTHR35498:SF1">
    <property type="entry name" value="LOW PSII ACCUMULATION-LIKE PROTEIN"/>
    <property type="match status" value="1"/>
</dbReference>